<keyword evidence="4" id="KW-1185">Reference proteome</keyword>
<comment type="caution">
    <text evidence="3">The sequence shown here is derived from an EMBL/GenBank/DDBJ whole genome shotgun (WGS) entry which is preliminary data.</text>
</comment>
<reference evidence="3 4" key="1">
    <citation type="journal article" date="2024" name="IMA Fungus">
        <title>IMA Genome - F19 : A genome assembly and annotation guide to empower mycologists, including annotated draft genome sequences of Ceratocystis pirilliformis, Diaporthe australafricana, Fusarium ophioides, Paecilomyces lecythidis, and Sporothrix stenoceras.</title>
        <authorList>
            <person name="Aylward J."/>
            <person name="Wilson A.M."/>
            <person name="Visagie C.M."/>
            <person name="Spraker J."/>
            <person name="Barnes I."/>
            <person name="Buitendag C."/>
            <person name="Ceriani C."/>
            <person name="Del Mar Angel L."/>
            <person name="du Plessis D."/>
            <person name="Fuchs T."/>
            <person name="Gasser K."/>
            <person name="Kramer D."/>
            <person name="Li W."/>
            <person name="Munsamy K."/>
            <person name="Piso A."/>
            <person name="Price J.L."/>
            <person name="Sonnekus B."/>
            <person name="Thomas C."/>
            <person name="van der Nest A."/>
            <person name="van Dijk A."/>
            <person name="van Heerden A."/>
            <person name="van Vuuren N."/>
            <person name="Yilmaz N."/>
            <person name="Duong T.A."/>
            <person name="van der Merwe N.A."/>
            <person name="Wingfield M.J."/>
            <person name="Wingfield B.D."/>
        </authorList>
    </citation>
    <scope>NUCLEOTIDE SEQUENCE [LARGE SCALE GENOMIC DNA]</scope>
    <source>
        <strain evidence="3 4">CMW 18300</strain>
    </source>
</reference>
<organism evidence="3 4">
    <name type="scientific">Diaporthe australafricana</name>
    <dbReference type="NCBI Taxonomy" id="127596"/>
    <lineage>
        <taxon>Eukaryota</taxon>
        <taxon>Fungi</taxon>
        <taxon>Dikarya</taxon>
        <taxon>Ascomycota</taxon>
        <taxon>Pezizomycotina</taxon>
        <taxon>Sordariomycetes</taxon>
        <taxon>Sordariomycetidae</taxon>
        <taxon>Diaporthales</taxon>
        <taxon>Diaporthaceae</taxon>
        <taxon>Diaporthe</taxon>
    </lineage>
</organism>
<evidence type="ECO:0000259" key="2">
    <source>
        <dbReference type="Pfam" id="PF20521"/>
    </source>
</evidence>
<evidence type="ECO:0000256" key="1">
    <source>
        <dbReference type="SAM" id="SignalP"/>
    </source>
</evidence>
<proteinExistence type="predicted"/>
<sequence>MHPTLAAYLLSATSLLSIATAKHVSWCASSAPSGSNCQNIYLDDENIAKQIGNQVYTDYTNNDCGLHSGSIDDIYYTVYATTTGGDCRSTAELATVQGALYNLIQTEFANGELCGSQCIKLSHGGTWTGWLAISTSQSALNSFKCDSSVGVPNCGDCGKECLP</sequence>
<feature type="chain" id="PRO_5045949417" description="Secreted protein CSS2 C-terminal domain-containing protein" evidence="1">
    <location>
        <begin position="22"/>
        <end position="163"/>
    </location>
</feature>
<evidence type="ECO:0000313" key="4">
    <source>
        <dbReference type="Proteomes" id="UP001583177"/>
    </source>
</evidence>
<evidence type="ECO:0000313" key="3">
    <source>
        <dbReference type="EMBL" id="KAL1881175.1"/>
    </source>
</evidence>
<keyword evidence="1" id="KW-0732">Signal</keyword>
<dbReference type="EMBL" id="JAWRVE010000006">
    <property type="protein sequence ID" value="KAL1881175.1"/>
    <property type="molecule type" value="Genomic_DNA"/>
</dbReference>
<feature type="domain" description="Secreted protein CSS2 C-terminal" evidence="2">
    <location>
        <begin position="18"/>
        <end position="137"/>
    </location>
</feature>
<accession>A0ABR3XZS4</accession>
<protein>
    <recommendedName>
        <fullName evidence="2">Secreted protein CSS2 C-terminal domain-containing protein</fullName>
    </recommendedName>
</protein>
<name>A0ABR3XZS4_9PEZI</name>
<dbReference type="Pfam" id="PF20521">
    <property type="entry name" value="DUF6736"/>
    <property type="match status" value="1"/>
</dbReference>
<feature type="signal peptide" evidence="1">
    <location>
        <begin position="1"/>
        <end position="21"/>
    </location>
</feature>
<dbReference type="InterPro" id="IPR046624">
    <property type="entry name" value="CSS2_C"/>
</dbReference>
<gene>
    <name evidence="3" type="ORF">Daus18300_001026</name>
</gene>
<dbReference type="Proteomes" id="UP001583177">
    <property type="component" value="Unassembled WGS sequence"/>
</dbReference>